<protein>
    <recommendedName>
        <fullName evidence="4 5">Small ribosomal subunit protein uS2</fullName>
    </recommendedName>
</protein>
<dbReference type="NCBIfam" id="TIGR01011">
    <property type="entry name" value="rpsB_bact"/>
    <property type="match status" value="1"/>
</dbReference>
<dbReference type="InterPro" id="IPR023591">
    <property type="entry name" value="Ribosomal_uS2_flav_dom_sf"/>
</dbReference>
<evidence type="ECO:0000256" key="2">
    <source>
        <dbReference type="ARBA" id="ARBA00022980"/>
    </source>
</evidence>
<dbReference type="PANTHER" id="PTHR12534:SF0">
    <property type="entry name" value="SMALL RIBOSOMAL SUBUNIT PROTEIN US2M"/>
    <property type="match status" value="1"/>
</dbReference>
<dbReference type="Gene3D" id="3.40.50.10490">
    <property type="entry name" value="Glucose-6-phosphate isomerase like protein, domain 1"/>
    <property type="match status" value="1"/>
</dbReference>
<reference evidence="7" key="1">
    <citation type="submission" date="2017-07" db="EMBL/GenBank/DDBJ databases">
        <title>Novel pathways for hydrocarbon cycling and metabolic interdependencies in hydrothermal sediment communities.</title>
        <authorList>
            <person name="Dombrowski N."/>
            <person name="Seitz K."/>
            <person name="Teske A."/>
            <person name="Baker B."/>
        </authorList>
    </citation>
    <scope>NUCLEOTIDE SEQUENCE [LARGE SCALE GENOMIC DNA]</scope>
</reference>
<gene>
    <name evidence="5 6" type="primary">rpsB</name>
    <name evidence="6" type="ORF">CGW93_02490</name>
</gene>
<dbReference type="GO" id="GO:0006412">
    <property type="term" value="P:translation"/>
    <property type="evidence" value="ECO:0007669"/>
    <property type="project" value="UniProtKB-UniRule"/>
</dbReference>
<keyword evidence="2 5" id="KW-0689">Ribosomal protein</keyword>
<evidence type="ECO:0000256" key="1">
    <source>
        <dbReference type="ARBA" id="ARBA00006242"/>
    </source>
</evidence>
<dbReference type="PROSITE" id="PS00962">
    <property type="entry name" value="RIBOSOMAL_S2_1"/>
    <property type="match status" value="1"/>
</dbReference>
<dbReference type="InterPro" id="IPR005706">
    <property type="entry name" value="Ribosomal_uS2_bac/mit/plastid"/>
</dbReference>
<dbReference type="Pfam" id="PF00318">
    <property type="entry name" value="Ribosomal_S2"/>
    <property type="match status" value="1"/>
</dbReference>
<evidence type="ECO:0000256" key="5">
    <source>
        <dbReference type="HAMAP-Rule" id="MF_00291"/>
    </source>
</evidence>
<dbReference type="Proteomes" id="UP000216312">
    <property type="component" value="Unassembled WGS sequence"/>
</dbReference>
<accession>A0A257LUI4</accession>
<evidence type="ECO:0000313" key="7">
    <source>
        <dbReference type="Proteomes" id="UP000216312"/>
    </source>
</evidence>
<dbReference type="GO" id="GO:0003735">
    <property type="term" value="F:structural constituent of ribosome"/>
    <property type="evidence" value="ECO:0007669"/>
    <property type="project" value="InterPro"/>
</dbReference>
<dbReference type="GO" id="GO:0022627">
    <property type="term" value="C:cytosolic small ribosomal subunit"/>
    <property type="evidence" value="ECO:0007669"/>
    <property type="project" value="TreeGrafter"/>
</dbReference>
<dbReference type="InterPro" id="IPR001865">
    <property type="entry name" value="Ribosomal_uS2"/>
</dbReference>
<dbReference type="PRINTS" id="PR00395">
    <property type="entry name" value="RIBOSOMALS2"/>
</dbReference>
<dbReference type="PANTHER" id="PTHR12534">
    <property type="entry name" value="30S RIBOSOMAL PROTEIN S2 PROKARYOTIC AND ORGANELLAR"/>
    <property type="match status" value="1"/>
</dbReference>
<dbReference type="Gene3D" id="1.10.287.610">
    <property type="entry name" value="Helix hairpin bin"/>
    <property type="match status" value="1"/>
</dbReference>
<evidence type="ECO:0000256" key="4">
    <source>
        <dbReference type="ARBA" id="ARBA00035256"/>
    </source>
</evidence>
<proteinExistence type="inferred from homology"/>
<dbReference type="CDD" id="cd01425">
    <property type="entry name" value="RPS2"/>
    <property type="match status" value="1"/>
</dbReference>
<comment type="similarity">
    <text evidence="1 5">Belongs to the universal ribosomal protein uS2 family.</text>
</comment>
<dbReference type="EMBL" id="NMUJ01000023">
    <property type="protein sequence ID" value="OYV03090.1"/>
    <property type="molecule type" value="Genomic_DNA"/>
</dbReference>
<comment type="caution">
    <text evidence="6">The sequence shown here is derived from an EMBL/GenBank/DDBJ whole genome shotgun (WGS) entry which is preliminary data.</text>
</comment>
<organism evidence="6 7">
    <name type="scientific">candidate division WOR-3 bacterium 4484_18</name>
    <dbReference type="NCBI Taxonomy" id="2020626"/>
    <lineage>
        <taxon>Bacteria</taxon>
        <taxon>Bacteria division WOR-3</taxon>
    </lineage>
</organism>
<name>A0A257LUI4_UNCW3</name>
<evidence type="ECO:0000313" key="6">
    <source>
        <dbReference type="EMBL" id="OYV03090.1"/>
    </source>
</evidence>
<keyword evidence="3 5" id="KW-0687">Ribonucleoprotein</keyword>
<dbReference type="FunFam" id="1.10.287.610:FF:000001">
    <property type="entry name" value="30S ribosomal protein S2"/>
    <property type="match status" value="1"/>
</dbReference>
<dbReference type="AlphaFoldDB" id="A0A257LUI4"/>
<dbReference type="SUPFAM" id="SSF52313">
    <property type="entry name" value="Ribosomal protein S2"/>
    <property type="match status" value="1"/>
</dbReference>
<dbReference type="InterPro" id="IPR018130">
    <property type="entry name" value="Ribosomal_uS2_CS"/>
</dbReference>
<dbReference type="HAMAP" id="MF_00291_B">
    <property type="entry name" value="Ribosomal_uS2_B"/>
    <property type="match status" value="1"/>
</dbReference>
<sequence length="242" mass="27853">MPLVTIEELLEAGAHLGHKRSSWHPRAKEFIFMEKMGTHIIDVRKTIEYLERAYNFIRNRIAEGGTILFVGTKKQAQDIVRELAEECGTFYITEKWLGGMLTNFETIRRSVLKMKRLREMKDNNDYPGLTKKEILTLQRELTRLERYLVGIEDMETLPSIVYITDVNKEMTAVKEARRLAIPIVAIVDTNVDPKLVDYPIPANDDSMYTIRLITSIITRAVKEGRSILETGTYSEKEPTEAS</sequence>
<evidence type="ECO:0000256" key="3">
    <source>
        <dbReference type="ARBA" id="ARBA00023274"/>
    </source>
</evidence>